<dbReference type="Pfam" id="PF03958">
    <property type="entry name" value="Secretin_N"/>
    <property type="match status" value="1"/>
</dbReference>
<dbReference type="EMBL" id="BJUM01000001">
    <property type="protein sequence ID" value="GEK53229.1"/>
    <property type="molecule type" value="Genomic_DNA"/>
</dbReference>
<dbReference type="Gene3D" id="2.60.40.3470">
    <property type="match status" value="1"/>
</dbReference>
<dbReference type="NCBIfam" id="TIGR02515">
    <property type="entry name" value="IV_pilus_PilQ"/>
    <property type="match status" value="1"/>
</dbReference>
<comment type="subcellular location">
    <subcellularLocation>
        <location evidence="1 8">Cell outer membrane</location>
    </subcellularLocation>
</comment>
<evidence type="ECO:0000256" key="8">
    <source>
        <dbReference type="RuleBase" id="RU004004"/>
    </source>
</evidence>
<dbReference type="InterPro" id="IPR021731">
    <property type="entry name" value="AMIN_dom"/>
</dbReference>
<comment type="similarity">
    <text evidence="2">Belongs to the bacterial secretin family. PilQ subfamily.</text>
</comment>
<dbReference type="AlphaFoldDB" id="A0A510XQG5"/>
<evidence type="ECO:0000256" key="7">
    <source>
        <dbReference type="ARBA" id="ARBA00023237"/>
    </source>
</evidence>
<dbReference type="InterPro" id="IPR001775">
    <property type="entry name" value="GspD/PilQ"/>
</dbReference>
<dbReference type="InterPro" id="IPR013355">
    <property type="entry name" value="Pilus_4_PilQ"/>
</dbReference>
<dbReference type="SMART" id="SM00965">
    <property type="entry name" value="STN"/>
    <property type="match status" value="1"/>
</dbReference>
<dbReference type="PROSITE" id="PS00875">
    <property type="entry name" value="T2SP_D"/>
    <property type="match status" value="1"/>
</dbReference>
<dbReference type="RefSeq" id="WP_089346489.1">
    <property type="nucleotide sequence ID" value="NZ_BJUM01000001.1"/>
</dbReference>
<evidence type="ECO:0000259" key="9">
    <source>
        <dbReference type="SMART" id="SM00965"/>
    </source>
</evidence>
<evidence type="ECO:0000256" key="1">
    <source>
        <dbReference type="ARBA" id="ARBA00004442"/>
    </source>
</evidence>
<accession>A0A510XQG5</accession>
<dbReference type="GO" id="GO:0009306">
    <property type="term" value="P:protein secretion"/>
    <property type="evidence" value="ECO:0007669"/>
    <property type="project" value="InterPro"/>
</dbReference>
<dbReference type="InterPro" id="IPR051808">
    <property type="entry name" value="Type_IV_pilus_biogenesis"/>
</dbReference>
<dbReference type="InterPro" id="IPR038591">
    <property type="entry name" value="NolW-like_sf"/>
</dbReference>
<protein>
    <submittedName>
        <fullName evidence="10">Secretin</fullName>
    </submittedName>
</protein>
<feature type="domain" description="Secretin/TonB short N-terminal" evidence="9">
    <location>
        <begin position="311"/>
        <end position="359"/>
    </location>
</feature>
<keyword evidence="6" id="KW-0472">Membrane</keyword>
<dbReference type="PANTHER" id="PTHR30604">
    <property type="entry name" value="PROTEIN TRANSPORT PROTEIN HOFQ"/>
    <property type="match status" value="1"/>
</dbReference>
<evidence type="ECO:0000256" key="3">
    <source>
        <dbReference type="ARBA" id="ARBA00022448"/>
    </source>
</evidence>
<dbReference type="OrthoDB" id="9775455at2"/>
<sequence>MAQINNKKGKSNMHKDVLWHHRIQSVLFVMLALFVVKTATAAPLLYDVRYNPLLKGETELQLVFDEELTIQPTIQVHNTPARIEMLFDGVELDQGLENVPVDHAGITSVSSVVTDQGLKVTVNLERLKIYETQVNNNLVSLRVSDNPLVEQAGDEVNDGYETSSAYINRIQSIDFRRGEKGEAKVLVFLQDTQAAIEVHESGGKIIAEFHHTDILDDLLYELDVLDFGTVVSTIETFKEDNLSRVVIEPNSAFTFTYQQIDSILTLTIEKDETQTAYLDGGKEYQGRPMTLNFQDISVRAVLQIIAGYNEFNLVTSDSVTGNITLRLDGVPWDQALDVVLRIKGLDKRMDGSILMVAPAEELAAREAKDLLAKQKVEDLEPLYSEYIRLNYAKAESFADLLKTDTNSIISARGSVSVDQRTNTLLIKDTAKSIESIRRMIETLDIPVQQVVIESRMVTVTDNVTEDLGVRWGFSDQQDSDGISGSLEGAESISNGTVPDLSDRLNVNLPITNPAASIGLHIAKLANGTLIDLELSALEAENKGEIIASPRITAANQQKARIEQGTEIPYTESASSGATTVSFKKAVLSLEVTPHITPDNKVILDLVITQDTRGETVQTGTGEAVSIDTQQIETQVLVENGQTVVLGGIFQQQIINTTNKVPVLGDIPYVGRLFKNTSEFNEKRELLIFVTPKIQID</sequence>
<dbReference type="InterPro" id="IPR004845">
    <property type="entry name" value="T2SS_GspD_CS"/>
</dbReference>
<comment type="caution">
    <text evidence="10">The sequence shown here is derived from an EMBL/GenBank/DDBJ whole genome shotgun (WGS) entry which is preliminary data.</text>
</comment>
<dbReference type="Gene3D" id="3.30.1370.130">
    <property type="match status" value="1"/>
</dbReference>
<evidence type="ECO:0000313" key="11">
    <source>
        <dbReference type="Proteomes" id="UP000321419"/>
    </source>
</evidence>
<dbReference type="InterPro" id="IPR004846">
    <property type="entry name" value="T2SS/T3SS_dom"/>
</dbReference>
<proteinExistence type="inferred from homology"/>
<keyword evidence="5" id="KW-0653">Protein transport</keyword>
<evidence type="ECO:0000313" key="10">
    <source>
        <dbReference type="EMBL" id="GEK53229.1"/>
    </source>
</evidence>
<dbReference type="Pfam" id="PF11741">
    <property type="entry name" value="AMIN"/>
    <property type="match status" value="1"/>
</dbReference>
<dbReference type="Proteomes" id="UP000321419">
    <property type="component" value="Unassembled WGS sequence"/>
</dbReference>
<dbReference type="Pfam" id="PF00263">
    <property type="entry name" value="Secretin"/>
    <property type="match status" value="1"/>
</dbReference>
<reference evidence="10 11" key="1">
    <citation type="submission" date="2019-07" db="EMBL/GenBank/DDBJ databases">
        <title>Whole genome shotgun sequence of Pseudoalteromonas espejiana NBRC 102222.</title>
        <authorList>
            <person name="Hosoyama A."/>
            <person name="Uohara A."/>
            <person name="Ohji S."/>
            <person name="Ichikawa N."/>
        </authorList>
    </citation>
    <scope>NUCLEOTIDE SEQUENCE [LARGE SCALE GENOMIC DNA]</scope>
    <source>
        <strain evidence="10 11">NBRC 102222</strain>
    </source>
</reference>
<dbReference type="InterPro" id="IPR011662">
    <property type="entry name" value="Secretin/TonB_short_N"/>
</dbReference>
<keyword evidence="11" id="KW-1185">Reference proteome</keyword>
<dbReference type="Gene3D" id="3.30.1370.120">
    <property type="match status" value="1"/>
</dbReference>
<keyword evidence="7" id="KW-0998">Cell outer membrane</keyword>
<keyword evidence="3 8" id="KW-0813">Transport</keyword>
<dbReference type="PANTHER" id="PTHR30604:SF1">
    <property type="entry name" value="DNA UTILIZATION PROTEIN HOFQ"/>
    <property type="match status" value="1"/>
</dbReference>
<dbReference type="PRINTS" id="PR00811">
    <property type="entry name" value="BCTERIALGSPD"/>
</dbReference>
<dbReference type="GO" id="GO:0009279">
    <property type="term" value="C:cell outer membrane"/>
    <property type="evidence" value="ECO:0007669"/>
    <property type="project" value="UniProtKB-SubCell"/>
</dbReference>
<organism evidence="10 11">
    <name type="scientific">Pseudoalteromonas espejiana</name>
    <dbReference type="NCBI Taxonomy" id="28107"/>
    <lineage>
        <taxon>Bacteria</taxon>
        <taxon>Pseudomonadati</taxon>
        <taxon>Pseudomonadota</taxon>
        <taxon>Gammaproteobacteria</taxon>
        <taxon>Alteromonadales</taxon>
        <taxon>Pseudoalteromonadaceae</taxon>
        <taxon>Pseudoalteromonas</taxon>
    </lineage>
</organism>
<keyword evidence="4" id="KW-0732">Signal</keyword>
<evidence type="ECO:0000256" key="6">
    <source>
        <dbReference type="ARBA" id="ARBA00023136"/>
    </source>
</evidence>
<dbReference type="InterPro" id="IPR005644">
    <property type="entry name" value="NolW-like"/>
</dbReference>
<gene>
    <name evidence="10" type="primary">pilQ</name>
    <name evidence="10" type="ORF">PES01_00740</name>
</gene>
<evidence type="ECO:0000256" key="5">
    <source>
        <dbReference type="ARBA" id="ARBA00022927"/>
    </source>
</evidence>
<evidence type="ECO:0000256" key="2">
    <source>
        <dbReference type="ARBA" id="ARBA00006304"/>
    </source>
</evidence>
<evidence type="ECO:0000256" key="4">
    <source>
        <dbReference type="ARBA" id="ARBA00022729"/>
    </source>
</evidence>
<name>A0A510XQG5_9GAMM</name>